<gene>
    <name evidence="3" type="ORF">HID58_038355</name>
</gene>
<dbReference type="CDD" id="cd04660">
    <property type="entry name" value="nsLTP_like"/>
    <property type="match status" value="1"/>
</dbReference>
<dbReference type="PANTHER" id="PTHR33122:SF43">
    <property type="entry name" value="BIFUNCTIONAL INHIBITOR_PLANT LIPID TRANSFER PROTEIN_SEED STORAGE HELICAL DOMAIN-CONTAINING PROTEIN"/>
    <property type="match status" value="1"/>
</dbReference>
<dbReference type="InterPro" id="IPR036312">
    <property type="entry name" value="Bifun_inhib/LTP/seed_sf"/>
</dbReference>
<dbReference type="EMBL" id="JAGKQM010000010">
    <property type="protein sequence ID" value="KAH0906528.1"/>
    <property type="molecule type" value="Genomic_DNA"/>
</dbReference>
<feature type="non-terminal residue" evidence="3">
    <location>
        <position position="131"/>
    </location>
</feature>
<dbReference type="SUPFAM" id="SSF47699">
    <property type="entry name" value="Bifunctional inhibitor/lipid-transfer protein/seed storage 2S albumin"/>
    <property type="match status" value="1"/>
</dbReference>
<evidence type="ECO:0000256" key="1">
    <source>
        <dbReference type="SAM" id="Phobius"/>
    </source>
</evidence>
<feature type="domain" description="Bifunctional inhibitor/plant lipid transfer protein/seed storage helical" evidence="2">
    <location>
        <begin position="38"/>
        <end position="126"/>
    </location>
</feature>
<keyword evidence="4" id="KW-1185">Reference proteome</keyword>
<dbReference type="InterPro" id="IPR016140">
    <property type="entry name" value="Bifunc_inhib/LTP/seed_store"/>
</dbReference>
<keyword evidence="1" id="KW-1133">Transmembrane helix</keyword>
<dbReference type="Gene3D" id="1.10.110.10">
    <property type="entry name" value="Plant lipid-transfer and hydrophobic proteins"/>
    <property type="match status" value="1"/>
</dbReference>
<evidence type="ECO:0000313" key="3">
    <source>
        <dbReference type="EMBL" id="KAH0906528.1"/>
    </source>
</evidence>
<dbReference type="Pfam" id="PF14368">
    <property type="entry name" value="LTP_2"/>
    <property type="match status" value="1"/>
</dbReference>
<protein>
    <recommendedName>
        <fullName evidence="2">Bifunctional inhibitor/plant lipid transfer protein/seed storage helical domain-containing protein</fullName>
    </recommendedName>
</protein>
<feature type="transmembrane region" description="Helical" evidence="1">
    <location>
        <begin position="21"/>
        <end position="46"/>
    </location>
</feature>
<dbReference type="InterPro" id="IPR039265">
    <property type="entry name" value="DIR1-like"/>
</dbReference>
<evidence type="ECO:0000313" key="4">
    <source>
        <dbReference type="Proteomes" id="UP000824890"/>
    </source>
</evidence>
<reference evidence="3 4" key="1">
    <citation type="submission" date="2021-05" db="EMBL/GenBank/DDBJ databases">
        <title>Genome Assembly of Synthetic Allotetraploid Brassica napus Reveals Homoeologous Exchanges between Subgenomes.</title>
        <authorList>
            <person name="Davis J.T."/>
        </authorList>
    </citation>
    <scope>NUCLEOTIDE SEQUENCE [LARGE SCALE GENOMIC DNA]</scope>
    <source>
        <strain evidence="4">cv. Da-Ae</strain>
        <tissue evidence="3">Seedling</tissue>
    </source>
</reference>
<dbReference type="PANTHER" id="PTHR33122">
    <property type="entry name" value="LIPID BINDING PROTEIN-RELATED"/>
    <property type="match status" value="1"/>
</dbReference>
<dbReference type="InterPro" id="IPR044741">
    <property type="entry name" value="NsLTP-like"/>
</dbReference>
<organism evidence="3 4">
    <name type="scientific">Brassica napus</name>
    <name type="common">Rape</name>
    <dbReference type="NCBI Taxonomy" id="3708"/>
    <lineage>
        <taxon>Eukaryota</taxon>
        <taxon>Viridiplantae</taxon>
        <taxon>Streptophyta</taxon>
        <taxon>Embryophyta</taxon>
        <taxon>Tracheophyta</taxon>
        <taxon>Spermatophyta</taxon>
        <taxon>Magnoliopsida</taxon>
        <taxon>eudicotyledons</taxon>
        <taxon>Gunneridae</taxon>
        <taxon>Pentapetalae</taxon>
        <taxon>rosids</taxon>
        <taxon>malvids</taxon>
        <taxon>Brassicales</taxon>
        <taxon>Brassicaceae</taxon>
        <taxon>Brassiceae</taxon>
        <taxon>Brassica</taxon>
    </lineage>
</organism>
<comment type="caution">
    <text evidence="3">The sequence shown here is derived from an EMBL/GenBank/DDBJ whole genome shotgun (WGS) entry which is preliminary data.</text>
</comment>
<keyword evidence="1" id="KW-0812">Transmembrane</keyword>
<evidence type="ECO:0000259" key="2">
    <source>
        <dbReference type="Pfam" id="PF14368"/>
    </source>
</evidence>
<keyword evidence="1" id="KW-0472">Membrane</keyword>
<sequence>MSLSPFLRKRTVFYVLMKNNKVLLLAYSIVTIVAALVIVFVSLVLMEEPTSIPLCNINANTLEKCRPAVTGNNPPLPGDACCIVLQAADLECVCKFKSHIPILATKSHKVHDLLRKCGIKTIPPACQDKTK</sequence>
<accession>A0ABQ8BP80</accession>
<name>A0ABQ8BP80_BRANA</name>
<dbReference type="Proteomes" id="UP000824890">
    <property type="component" value="Unassembled WGS sequence"/>
</dbReference>
<proteinExistence type="predicted"/>